<sequence>MLSVAVFLTVLPDGLLLTFAALFYSLGAKP</sequence>
<gene>
    <name evidence="2" type="ORF">HNQ57_002628</name>
</gene>
<evidence type="ECO:0000313" key="3">
    <source>
        <dbReference type="Proteomes" id="UP000536640"/>
    </source>
</evidence>
<proteinExistence type="predicted"/>
<keyword evidence="1" id="KW-0812">Transmembrane</keyword>
<organism evidence="2 3">
    <name type="scientific">Zhongshania antarctica</name>
    <dbReference type="NCBI Taxonomy" id="641702"/>
    <lineage>
        <taxon>Bacteria</taxon>
        <taxon>Pseudomonadati</taxon>
        <taxon>Pseudomonadota</taxon>
        <taxon>Gammaproteobacteria</taxon>
        <taxon>Cellvibrionales</taxon>
        <taxon>Spongiibacteraceae</taxon>
        <taxon>Zhongshania</taxon>
    </lineage>
</organism>
<evidence type="ECO:0000313" key="2">
    <source>
        <dbReference type="EMBL" id="MBB5188346.1"/>
    </source>
</evidence>
<name>A0A840R784_9GAMM</name>
<dbReference type="EMBL" id="JACHHW010000007">
    <property type="protein sequence ID" value="MBB5188346.1"/>
    <property type="molecule type" value="Genomic_DNA"/>
</dbReference>
<reference evidence="2 3" key="1">
    <citation type="submission" date="2020-08" db="EMBL/GenBank/DDBJ databases">
        <title>Genomic Encyclopedia of Type Strains, Phase IV (KMG-IV): sequencing the most valuable type-strain genomes for metagenomic binning, comparative biology and taxonomic classification.</title>
        <authorList>
            <person name="Goeker M."/>
        </authorList>
    </citation>
    <scope>NUCLEOTIDE SEQUENCE [LARGE SCALE GENOMIC DNA]</scope>
    <source>
        <strain evidence="2 3">DSM 25701</strain>
    </source>
</reference>
<accession>A0A840R784</accession>
<keyword evidence="1" id="KW-1133">Transmembrane helix</keyword>
<protein>
    <submittedName>
        <fullName evidence="2">Uncharacterized protein</fullName>
    </submittedName>
</protein>
<keyword evidence="3" id="KW-1185">Reference proteome</keyword>
<comment type="caution">
    <text evidence="2">The sequence shown here is derived from an EMBL/GenBank/DDBJ whole genome shotgun (WGS) entry which is preliminary data.</text>
</comment>
<dbReference type="AlphaFoldDB" id="A0A840R784"/>
<feature type="transmembrane region" description="Helical" evidence="1">
    <location>
        <begin position="6"/>
        <end position="26"/>
    </location>
</feature>
<evidence type="ECO:0000256" key="1">
    <source>
        <dbReference type="SAM" id="Phobius"/>
    </source>
</evidence>
<dbReference type="Proteomes" id="UP000536640">
    <property type="component" value="Unassembled WGS sequence"/>
</dbReference>
<keyword evidence="1" id="KW-0472">Membrane</keyword>